<protein>
    <submittedName>
        <fullName evidence="2">LALA0S05e08306g1_1</fullName>
    </submittedName>
</protein>
<feature type="coiled-coil region" evidence="1">
    <location>
        <begin position="150"/>
        <end position="177"/>
    </location>
</feature>
<sequence>MSELKDIYELIANAELKVREHNFEESINVYQETVKLIEELESKNEGFKQIEDVKTAIDLLKIDIEGKISELQQLKLRAATPTAKPDYVAAVELPKASSDSPQTFVEKILTLVRSKTELKPGVSIYDLESGIAREAAQLLQGLSWVGQQRSKEYEAKIEQMCAENKQLTTQIHKLKERWESLVESARQKRNQQHDL</sequence>
<dbReference type="GeneID" id="34686027"/>
<dbReference type="AlphaFoldDB" id="A0A0C7MRN9"/>
<dbReference type="GO" id="GO:0005198">
    <property type="term" value="F:structural molecule activity"/>
    <property type="evidence" value="ECO:0007669"/>
    <property type="project" value="EnsemblFungi"/>
</dbReference>
<dbReference type="HOGENOM" id="CLU_107237_0_0_1"/>
<dbReference type="GO" id="GO:0042802">
    <property type="term" value="F:identical protein binding"/>
    <property type="evidence" value="ECO:0007669"/>
    <property type="project" value="EnsemblFungi"/>
</dbReference>
<proteinExistence type="predicted"/>
<dbReference type="Proteomes" id="UP000054304">
    <property type="component" value="Unassembled WGS sequence"/>
</dbReference>
<name>A0A0C7MRN9_9SACH</name>
<keyword evidence="1" id="KW-0175">Coiled coil</keyword>
<keyword evidence="3" id="KW-1185">Reference proteome</keyword>
<dbReference type="GO" id="GO:0016236">
    <property type="term" value="P:macroautophagy"/>
    <property type="evidence" value="ECO:0007669"/>
    <property type="project" value="EnsemblFungi"/>
</dbReference>
<organism evidence="2 3">
    <name type="scientific">Lachancea lanzarotensis</name>
    <dbReference type="NCBI Taxonomy" id="1245769"/>
    <lineage>
        <taxon>Eukaryota</taxon>
        <taxon>Fungi</taxon>
        <taxon>Dikarya</taxon>
        <taxon>Ascomycota</taxon>
        <taxon>Saccharomycotina</taxon>
        <taxon>Saccharomycetes</taxon>
        <taxon>Saccharomycetales</taxon>
        <taxon>Saccharomycetaceae</taxon>
        <taxon>Lachancea</taxon>
    </lineage>
</organism>
<dbReference type="GO" id="GO:0000407">
    <property type="term" value="C:phagophore assembly site"/>
    <property type="evidence" value="ECO:0007669"/>
    <property type="project" value="EnsemblFungi"/>
</dbReference>
<evidence type="ECO:0000313" key="2">
    <source>
        <dbReference type="EMBL" id="CEP62558.1"/>
    </source>
</evidence>
<evidence type="ECO:0000256" key="1">
    <source>
        <dbReference type="SAM" id="Coils"/>
    </source>
</evidence>
<dbReference type="GO" id="GO:0005774">
    <property type="term" value="C:vacuolar membrane"/>
    <property type="evidence" value="ECO:0007669"/>
    <property type="project" value="EnsemblFungi"/>
</dbReference>
<dbReference type="STRING" id="1245769.A0A0C7MRN9"/>
<dbReference type="EMBL" id="LN736364">
    <property type="protein sequence ID" value="CEP62558.1"/>
    <property type="molecule type" value="Genomic_DNA"/>
</dbReference>
<evidence type="ECO:0000313" key="3">
    <source>
        <dbReference type="Proteomes" id="UP000054304"/>
    </source>
</evidence>
<dbReference type="RefSeq" id="XP_022628783.1">
    <property type="nucleotide sequence ID" value="XM_022772461.1"/>
</dbReference>
<gene>
    <name evidence="2" type="ORF">LALA0_S05e08306g</name>
</gene>
<accession>A0A0C7MRN9</accession>
<dbReference type="OrthoDB" id="4034212at2759"/>
<reference evidence="2 3" key="1">
    <citation type="submission" date="2014-12" db="EMBL/GenBank/DDBJ databases">
        <authorList>
            <person name="Neuveglise Cecile"/>
        </authorList>
    </citation>
    <scope>NUCLEOTIDE SEQUENCE [LARGE SCALE GENOMIC DNA]</scope>
    <source>
        <strain evidence="2 3">CBS 12615</strain>
    </source>
</reference>
<dbReference type="GO" id="GO:0034271">
    <property type="term" value="C:phosphatidylinositol 3-kinase complex, class III, type I"/>
    <property type="evidence" value="ECO:0007669"/>
    <property type="project" value="EnsemblFungi"/>
</dbReference>